<proteinExistence type="predicted"/>
<dbReference type="SUPFAM" id="SSF54427">
    <property type="entry name" value="NTF2-like"/>
    <property type="match status" value="1"/>
</dbReference>
<dbReference type="PANTHER" id="PTHR38436">
    <property type="entry name" value="POLYKETIDE CYCLASE SNOAL-LIKE DOMAIN"/>
    <property type="match status" value="1"/>
</dbReference>
<dbReference type="InterPro" id="IPR009959">
    <property type="entry name" value="Cyclase_SnoaL-like"/>
</dbReference>
<keyword evidence="3" id="KW-1185">Reference proteome</keyword>
<feature type="compositionally biased region" description="Basic and acidic residues" evidence="1">
    <location>
        <begin position="447"/>
        <end position="459"/>
    </location>
</feature>
<dbReference type="RefSeq" id="XP_056539041.1">
    <property type="nucleotide sequence ID" value="XM_056691335.1"/>
</dbReference>
<dbReference type="PANTHER" id="PTHR38436:SF3">
    <property type="entry name" value="CARBOXYMETHYLENEBUTENOLIDASE-RELATED"/>
    <property type="match status" value="1"/>
</dbReference>
<evidence type="ECO:0000313" key="3">
    <source>
        <dbReference type="Proteomes" id="UP001149163"/>
    </source>
</evidence>
<evidence type="ECO:0000313" key="2">
    <source>
        <dbReference type="EMBL" id="KAJ5152733.1"/>
    </source>
</evidence>
<reference evidence="2" key="1">
    <citation type="submission" date="2022-11" db="EMBL/GenBank/DDBJ databases">
        <authorList>
            <person name="Petersen C."/>
        </authorList>
    </citation>
    <scope>NUCLEOTIDE SEQUENCE</scope>
    <source>
        <strain evidence="2">IBT 26290</strain>
    </source>
</reference>
<organism evidence="2 3">
    <name type="scientific">Penicillium canariense</name>
    <dbReference type="NCBI Taxonomy" id="189055"/>
    <lineage>
        <taxon>Eukaryota</taxon>
        <taxon>Fungi</taxon>
        <taxon>Dikarya</taxon>
        <taxon>Ascomycota</taxon>
        <taxon>Pezizomycotina</taxon>
        <taxon>Eurotiomycetes</taxon>
        <taxon>Eurotiomycetidae</taxon>
        <taxon>Eurotiales</taxon>
        <taxon>Aspergillaceae</taxon>
        <taxon>Penicillium</taxon>
    </lineage>
</organism>
<protein>
    <recommendedName>
        <fullName evidence="4">Dienelactone hydrolase</fullName>
    </recommendedName>
</protein>
<dbReference type="OrthoDB" id="5440at2759"/>
<reference evidence="2" key="2">
    <citation type="journal article" date="2023" name="IMA Fungus">
        <title>Comparative genomic study of the Penicillium genus elucidates a diverse pangenome and 15 lateral gene transfer events.</title>
        <authorList>
            <person name="Petersen C."/>
            <person name="Sorensen T."/>
            <person name="Nielsen M.R."/>
            <person name="Sondergaard T.E."/>
            <person name="Sorensen J.L."/>
            <person name="Fitzpatrick D.A."/>
            <person name="Frisvad J.C."/>
            <person name="Nielsen K.L."/>
        </authorList>
    </citation>
    <scope>NUCLEOTIDE SEQUENCE</scope>
    <source>
        <strain evidence="2">IBT 26290</strain>
    </source>
</reference>
<evidence type="ECO:0000256" key="1">
    <source>
        <dbReference type="SAM" id="MobiDB-lite"/>
    </source>
</evidence>
<dbReference type="Gene3D" id="3.10.450.50">
    <property type="match status" value="1"/>
</dbReference>
<evidence type="ECO:0008006" key="4">
    <source>
        <dbReference type="Google" id="ProtNLM"/>
    </source>
</evidence>
<feature type="compositionally biased region" description="Polar residues" evidence="1">
    <location>
        <begin position="437"/>
        <end position="446"/>
    </location>
</feature>
<dbReference type="InterPro" id="IPR032710">
    <property type="entry name" value="NTF2-like_dom_sf"/>
</dbReference>
<feature type="compositionally biased region" description="Basic and acidic residues" evidence="1">
    <location>
        <begin position="471"/>
        <end position="485"/>
    </location>
</feature>
<dbReference type="Proteomes" id="UP001149163">
    <property type="component" value="Unassembled WGS sequence"/>
</dbReference>
<dbReference type="GO" id="GO:0030638">
    <property type="term" value="P:polyketide metabolic process"/>
    <property type="evidence" value="ECO:0007669"/>
    <property type="project" value="InterPro"/>
</dbReference>
<gene>
    <name evidence="2" type="ORF">N7482_009211</name>
</gene>
<dbReference type="EMBL" id="JAPQKN010000007">
    <property type="protein sequence ID" value="KAJ5152733.1"/>
    <property type="molecule type" value="Genomic_DNA"/>
</dbReference>
<dbReference type="GeneID" id="81430511"/>
<sequence length="496" mass="54629">MAAISINAPGLSSGLLYNNGSNNARLCVTAETSEFDAETIKNWQDEGFDVVYLPLDGGGKDYESRLKSVKEGLGVGENYGVVAFGEAANYCLDYYLKPMNASRLCTLVAYYPSNIPDTRSRFPLSLPVLVHLAGDSVDVTTIPTALGLQGKKSRKTRPINPGIGTGERLQLGYPAFTYNNAQPGFAEHDMEEYDHLAADLAWSRTIKVVRKGFSREADLERKWEEHQEGKYFASNISKTMDAYVSHKSPSVTYVSTLSGGIGTQALRRFYEHHFLGKLPPSMRIRLLSRTIGSDRVVDELYVSFEHSQEVPWMLPGVPPTGKRVEIVLVSIVSLRAGRLYSEHTYWDQASVLVQVGLLDPKMVPQSAQGVDRLPVVGREAARRVLHEDPEVEQEDYHNRLIRRANARARKNKSSQASQAGDESAAELKSEAEASLPIRQQTNGKSVQETRENNESHGNGDDDDGAATETESTAKSKSDAADRTAYVEDAADENGHS</sequence>
<feature type="region of interest" description="Disordered" evidence="1">
    <location>
        <begin position="407"/>
        <end position="496"/>
    </location>
</feature>
<dbReference type="AlphaFoldDB" id="A0A9W9HM96"/>
<accession>A0A9W9HM96</accession>
<name>A0A9W9HM96_9EURO</name>
<comment type="caution">
    <text evidence="2">The sequence shown here is derived from an EMBL/GenBank/DDBJ whole genome shotgun (WGS) entry which is preliminary data.</text>
</comment>